<evidence type="ECO:0000259" key="2">
    <source>
        <dbReference type="Pfam" id="PF23305"/>
    </source>
</evidence>
<dbReference type="GO" id="GO:0005634">
    <property type="term" value="C:nucleus"/>
    <property type="evidence" value="ECO:0007669"/>
    <property type="project" value="TreeGrafter"/>
</dbReference>
<dbReference type="PANTHER" id="PTHR39463">
    <property type="entry name" value="MEDUSA"/>
    <property type="match status" value="1"/>
</dbReference>
<dbReference type="Proteomes" id="UP001206595">
    <property type="component" value="Unassembled WGS sequence"/>
</dbReference>
<feature type="compositionally biased region" description="Low complexity" evidence="1">
    <location>
        <begin position="307"/>
        <end position="320"/>
    </location>
</feature>
<proteinExistence type="predicted"/>
<dbReference type="InterPro" id="IPR055509">
    <property type="entry name" value="DUF7082"/>
</dbReference>
<reference evidence="3" key="2">
    <citation type="journal article" date="2022" name="Proc. Natl. Acad. Sci. U.S.A.">
        <title>Diploid-dominant life cycles characterize the early evolution of Fungi.</title>
        <authorList>
            <person name="Amses K.R."/>
            <person name="Simmons D.R."/>
            <person name="Longcore J.E."/>
            <person name="Mondo S.J."/>
            <person name="Seto K."/>
            <person name="Jeronimo G.H."/>
            <person name="Bonds A.E."/>
            <person name="Quandt C.A."/>
            <person name="Davis W.J."/>
            <person name="Chang Y."/>
            <person name="Federici B.A."/>
            <person name="Kuo A."/>
            <person name="LaButti K."/>
            <person name="Pangilinan J."/>
            <person name="Andreopoulos W."/>
            <person name="Tritt A."/>
            <person name="Riley R."/>
            <person name="Hundley H."/>
            <person name="Johnson J."/>
            <person name="Lipzen A."/>
            <person name="Barry K."/>
            <person name="Lang B.F."/>
            <person name="Cuomo C.A."/>
            <person name="Buchler N.E."/>
            <person name="Grigoriev I.V."/>
            <person name="Spatafora J.W."/>
            <person name="Stajich J.E."/>
            <person name="James T.Y."/>
        </authorList>
    </citation>
    <scope>NUCLEOTIDE SEQUENCE</scope>
    <source>
        <strain evidence="3">AG</strain>
    </source>
</reference>
<dbReference type="AlphaFoldDB" id="A0AAD5HB97"/>
<dbReference type="RefSeq" id="XP_051442761.1">
    <property type="nucleotide sequence ID" value="XM_051590606.1"/>
</dbReference>
<feature type="region of interest" description="Disordered" evidence="1">
    <location>
        <begin position="299"/>
        <end position="329"/>
    </location>
</feature>
<keyword evidence="4" id="KW-1185">Reference proteome</keyword>
<feature type="compositionally biased region" description="Polar residues" evidence="1">
    <location>
        <begin position="248"/>
        <end position="257"/>
    </location>
</feature>
<accession>A0AAD5HB97</accession>
<sequence>MNYDQFNQSPMDLMNQSNNDLSNVTLSGINDMSIFGNNSDVYQQQQQQNGYPYRTNPSKPKSPVYNAEKINLDIGGDLNTMAHGWTQEEWTNRRRLVQFWRTQDGSHITCGFQPVSQNSRLQGSIVVSCIFWEQKNECYITSVDCIYLLESLIGVRFSIEEKNRIRRNLEGFRPATVSKSKPDSVEYFKLIMGFPNPKPRNIEKDVKVFKWKVLPYALKKIVAKYTSTAHSLDRRSRSPISHGHSSSDQNMSNQRTPSPLLRPTGGQSMTSPYLTPTYGQQDMRRLSSENAMLDQNALSPQSIQNWSRSPSPMNMPLPSNQSLSPTNLEFPAQAFQTYQS</sequence>
<dbReference type="GeneID" id="75915949"/>
<evidence type="ECO:0000313" key="3">
    <source>
        <dbReference type="EMBL" id="KAI8577757.1"/>
    </source>
</evidence>
<feature type="compositionally biased region" description="Low complexity" evidence="1">
    <location>
        <begin position="238"/>
        <end position="247"/>
    </location>
</feature>
<name>A0AAD5HB97_UMBRA</name>
<feature type="region of interest" description="Disordered" evidence="1">
    <location>
        <begin position="232"/>
        <end position="278"/>
    </location>
</feature>
<feature type="domain" description="DUF7082" evidence="2">
    <location>
        <begin position="69"/>
        <end position="222"/>
    </location>
</feature>
<protein>
    <recommendedName>
        <fullName evidence="2">DUF7082 domain-containing protein</fullName>
    </recommendedName>
</protein>
<organism evidence="3 4">
    <name type="scientific">Umbelopsis ramanniana AG</name>
    <dbReference type="NCBI Taxonomy" id="1314678"/>
    <lineage>
        <taxon>Eukaryota</taxon>
        <taxon>Fungi</taxon>
        <taxon>Fungi incertae sedis</taxon>
        <taxon>Mucoromycota</taxon>
        <taxon>Mucoromycotina</taxon>
        <taxon>Umbelopsidomycetes</taxon>
        <taxon>Umbelopsidales</taxon>
        <taxon>Umbelopsidaceae</taxon>
        <taxon>Umbelopsis</taxon>
    </lineage>
</organism>
<evidence type="ECO:0000313" key="4">
    <source>
        <dbReference type="Proteomes" id="UP001206595"/>
    </source>
</evidence>
<comment type="caution">
    <text evidence="3">The sequence shown here is derived from an EMBL/GenBank/DDBJ whole genome shotgun (WGS) entry which is preliminary data.</text>
</comment>
<gene>
    <name evidence="3" type="ORF">K450DRAFT_250687</name>
</gene>
<evidence type="ECO:0000256" key="1">
    <source>
        <dbReference type="SAM" id="MobiDB-lite"/>
    </source>
</evidence>
<dbReference type="PANTHER" id="PTHR39463:SF1">
    <property type="entry name" value="MEDUSA"/>
    <property type="match status" value="1"/>
</dbReference>
<dbReference type="Pfam" id="PF23305">
    <property type="entry name" value="DUF7082"/>
    <property type="match status" value="1"/>
</dbReference>
<dbReference type="EMBL" id="MU620937">
    <property type="protein sequence ID" value="KAI8577757.1"/>
    <property type="molecule type" value="Genomic_DNA"/>
</dbReference>
<feature type="compositionally biased region" description="Polar residues" evidence="1">
    <location>
        <begin position="265"/>
        <end position="278"/>
    </location>
</feature>
<reference evidence="3" key="1">
    <citation type="submission" date="2021-06" db="EMBL/GenBank/DDBJ databases">
        <authorList>
            <consortium name="DOE Joint Genome Institute"/>
            <person name="Mondo S.J."/>
            <person name="Amses K.R."/>
            <person name="Simmons D.R."/>
            <person name="Longcore J.E."/>
            <person name="Seto K."/>
            <person name="Alves G.H."/>
            <person name="Bonds A.E."/>
            <person name="Quandt C.A."/>
            <person name="Davis W.J."/>
            <person name="Chang Y."/>
            <person name="Letcher P.M."/>
            <person name="Powell M.J."/>
            <person name="Kuo A."/>
            <person name="Labutti K."/>
            <person name="Pangilinan J."/>
            <person name="Andreopoulos W."/>
            <person name="Tritt A."/>
            <person name="Riley R."/>
            <person name="Hundley H."/>
            <person name="Johnson J."/>
            <person name="Lipzen A."/>
            <person name="Barry K."/>
            <person name="Berbee M.L."/>
            <person name="Buchler N.E."/>
            <person name="Grigoriev I.V."/>
            <person name="Spatafora J.W."/>
            <person name="Stajich J.E."/>
            <person name="James T.Y."/>
        </authorList>
    </citation>
    <scope>NUCLEOTIDE SEQUENCE</scope>
    <source>
        <strain evidence="3">AG</strain>
    </source>
</reference>